<keyword evidence="6" id="KW-0812">Transmembrane</keyword>
<reference evidence="8 9" key="1">
    <citation type="journal article" date="2012" name="Stand. Genomic Sci.">
        <title>Complete genome sequencing and analysis of Saprospira grandis str. Lewin, a predatory marine bacterium.</title>
        <authorList>
            <person name="Saw J.H."/>
            <person name="Yuryev A."/>
            <person name="Kanbe M."/>
            <person name="Hou S."/>
            <person name="Young A.G."/>
            <person name="Aizawa S."/>
            <person name="Alam M."/>
        </authorList>
    </citation>
    <scope>NUCLEOTIDE SEQUENCE [LARGE SCALE GENOMIC DNA]</scope>
    <source>
        <strain evidence="8 9">Lewin</strain>
    </source>
</reference>
<dbReference type="STRING" id="984262.SGRA_4187"/>
<keyword evidence="9" id="KW-1185">Reference proteome</keyword>
<keyword evidence="4 5" id="KW-0720">Serine protease</keyword>
<keyword evidence="2 5" id="KW-0645">Protease</keyword>
<dbReference type="Proteomes" id="UP000007519">
    <property type="component" value="Chromosome"/>
</dbReference>
<dbReference type="Gene3D" id="3.30.750.44">
    <property type="match status" value="1"/>
</dbReference>
<dbReference type="SUPFAM" id="SSF52096">
    <property type="entry name" value="ClpP/crotonase"/>
    <property type="match status" value="1"/>
</dbReference>
<comment type="similarity">
    <text evidence="1 5">Belongs to the peptidase S41A family.</text>
</comment>
<dbReference type="PANTHER" id="PTHR32060:SF30">
    <property type="entry name" value="CARBOXY-TERMINAL PROCESSING PROTEASE CTPA"/>
    <property type="match status" value="1"/>
</dbReference>
<evidence type="ECO:0000256" key="5">
    <source>
        <dbReference type="RuleBase" id="RU004404"/>
    </source>
</evidence>
<evidence type="ECO:0000259" key="7">
    <source>
        <dbReference type="PROSITE" id="PS50106"/>
    </source>
</evidence>
<dbReference type="EMBL" id="CP002831">
    <property type="protein sequence ID" value="AFC26902.1"/>
    <property type="molecule type" value="Genomic_DNA"/>
</dbReference>
<dbReference type="KEGG" id="sgn:SGRA_4187"/>
<evidence type="ECO:0000256" key="1">
    <source>
        <dbReference type="ARBA" id="ARBA00009179"/>
    </source>
</evidence>
<feature type="transmembrane region" description="Helical" evidence="6">
    <location>
        <begin position="20"/>
        <end position="39"/>
    </location>
</feature>
<evidence type="ECO:0000313" key="8">
    <source>
        <dbReference type="EMBL" id="AFC26902.1"/>
    </source>
</evidence>
<dbReference type="eggNOG" id="COG0793">
    <property type="taxonomic scope" value="Bacteria"/>
</dbReference>
<dbReference type="SMART" id="SM00228">
    <property type="entry name" value="PDZ"/>
    <property type="match status" value="1"/>
</dbReference>
<dbReference type="GO" id="GO:0004252">
    <property type="term" value="F:serine-type endopeptidase activity"/>
    <property type="evidence" value="ECO:0007669"/>
    <property type="project" value="UniProtKB-EC"/>
</dbReference>
<feature type="domain" description="PDZ" evidence="7">
    <location>
        <begin position="110"/>
        <end position="180"/>
    </location>
</feature>
<gene>
    <name evidence="8" type="primary">prc</name>
    <name evidence="8" type="ordered locus">SGRA_4187</name>
</gene>
<dbReference type="InterPro" id="IPR036034">
    <property type="entry name" value="PDZ_sf"/>
</dbReference>
<dbReference type="NCBIfam" id="TIGR00225">
    <property type="entry name" value="prc"/>
    <property type="match status" value="1"/>
</dbReference>
<dbReference type="Pfam" id="PF03572">
    <property type="entry name" value="Peptidase_S41"/>
    <property type="match status" value="1"/>
</dbReference>
<dbReference type="SUPFAM" id="SSF50156">
    <property type="entry name" value="PDZ domain-like"/>
    <property type="match status" value="1"/>
</dbReference>
<dbReference type="OrthoDB" id="9812068at2"/>
<evidence type="ECO:0000256" key="4">
    <source>
        <dbReference type="ARBA" id="ARBA00022825"/>
    </source>
</evidence>
<keyword evidence="3 5" id="KW-0378">Hydrolase</keyword>
<accession>H6L8U6</accession>
<dbReference type="Pfam" id="PF13180">
    <property type="entry name" value="PDZ_2"/>
    <property type="match status" value="1"/>
</dbReference>
<dbReference type="InterPro" id="IPR004447">
    <property type="entry name" value="Peptidase_S41A"/>
</dbReference>
<proteinExistence type="inferred from homology"/>
<dbReference type="InterPro" id="IPR005151">
    <property type="entry name" value="Tail-specific_protease"/>
</dbReference>
<evidence type="ECO:0000256" key="6">
    <source>
        <dbReference type="SAM" id="Phobius"/>
    </source>
</evidence>
<keyword evidence="6" id="KW-1133">Transmembrane helix</keyword>
<dbReference type="PROSITE" id="PS50106">
    <property type="entry name" value="PDZ"/>
    <property type="match status" value="1"/>
</dbReference>
<dbReference type="InterPro" id="IPR029045">
    <property type="entry name" value="ClpP/crotonase-like_dom_sf"/>
</dbReference>
<keyword evidence="6" id="KW-0472">Membrane</keyword>
<evidence type="ECO:0000256" key="3">
    <source>
        <dbReference type="ARBA" id="ARBA00022801"/>
    </source>
</evidence>
<dbReference type="AlphaFoldDB" id="H6L8U6"/>
<dbReference type="CDD" id="cd06782">
    <property type="entry name" value="cpPDZ_CPP-like"/>
    <property type="match status" value="1"/>
</dbReference>
<evidence type="ECO:0000313" key="9">
    <source>
        <dbReference type="Proteomes" id="UP000007519"/>
    </source>
</evidence>
<dbReference type="InterPro" id="IPR001478">
    <property type="entry name" value="PDZ"/>
</dbReference>
<dbReference type="GO" id="GO:0007165">
    <property type="term" value="P:signal transduction"/>
    <property type="evidence" value="ECO:0007669"/>
    <property type="project" value="TreeGrafter"/>
</dbReference>
<dbReference type="CDD" id="cd07560">
    <property type="entry name" value="Peptidase_S41_CPP"/>
    <property type="match status" value="1"/>
</dbReference>
<dbReference type="Gene3D" id="2.30.42.10">
    <property type="match status" value="1"/>
</dbReference>
<evidence type="ECO:0000256" key="2">
    <source>
        <dbReference type="ARBA" id="ARBA00022670"/>
    </source>
</evidence>
<dbReference type="GO" id="GO:0006508">
    <property type="term" value="P:proteolysis"/>
    <property type="evidence" value="ECO:0007669"/>
    <property type="project" value="UniProtKB-KW"/>
</dbReference>
<dbReference type="PANTHER" id="PTHR32060">
    <property type="entry name" value="TAIL-SPECIFIC PROTEASE"/>
    <property type="match status" value="1"/>
</dbReference>
<dbReference type="HOGENOM" id="CLU_017295_2_1_10"/>
<sequence length="553" mass="62138">MSQHAPSNGPLSFLQKVQIWLPALIGISLALGLFMGLLLRQPSRPSYQFDADSPHSGDISRFNGKVEEVLRFVDARYLEGVELGELEDAAIKAILDQLDPHSNYIPSQKLQAVNESLEGNFEGIGVEFFLLDDTVSITTVLKDGPADQAGLKVGDKFLRVNDSLFAGQKLDNEEIVKRLKGPAGSTVNISVLRRGQSSPLNIAIKRGEIPVKSVDAGFMWDDKTGYIKISRFSSKTYKEFMEALEPLVEEEGMEDLVIDLRQNPGGYLKEATEILNQLFKDKRLLVYTEGRSYKRKEYKSTGRSFFKVGRVAVLIDEGSASASEIMAGAIQDNDRGIIVGRRSFGKGLVQEQYGLSDESALRLTVARYYTPSGRLIQRPYKKGDEAGYDQDFESRLKSGELYEKDSIKVLDSTVYKTTGGRLVYGGGGIIPDIFVPLDSLNRNDFYVNARFNLPAFVYRYLDQRFQTFEGQKAEDFLKNYQPSEELMQAFQQYLTEQKELQFDAAAWQKSQSSLKRYIKGYLAEQLFGEAYFYKAMAKEDPMLQAAVKGLKTE</sequence>
<organism evidence="8 9">
    <name type="scientific">Saprospira grandis (strain Lewin)</name>
    <dbReference type="NCBI Taxonomy" id="984262"/>
    <lineage>
        <taxon>Bacteria</taxon>
        <taxon>Pseudomonadati</taxon>
        <taxon>Bacteroidota</taxon>
        <taxon>Saprospiria</taxon>
        <taxon>Saprospirales</taxon>
        <taxon>Saprospiraceae</taxon>
        <taxon>Saprospira</taxon>
    </lineage>
</organism>
<dbReference type="EC" id="3.4.21.102" evidence="8"/>
<dbReference type="GO" id="GO:0030288">
    <property type="term" value="C:outer membrane-bounded periplasmic space"/>
    <property type="evidence" value="ECO:0007669"/>
    <property type="project" value="TreeGrafter"/>
</dbReference>
<dbReference type="Gene3D" id="3.90.226.10">
    <property type="entry name" value="2-enoyl-CoA Hydratase, Chain A, domain 1"/>
    <property type="match status" value="1"/>
</dbReference>
<dbReference type="SMART" id="SM00245">
    <property type="entry name" value="TSPc"/>
    <property type="match status" value="1"/>
</dbReference>
<protein>
    <submittedName>
        <fullName evidence="8">Carboxy-terminal processing protease</fullName>
        <ecNumber evidence="8">3.4.21.102</ecNumber>
    </submittedName>
</protein>
<name>H6L8U6_SAPGL</name>